<keyword evidence="2" id="KW-1185">Reference proteome</keyword>
<evidence type="ECO:0000313" key="2">
    <source>
        <dbReference type="Proteomes" id="UP001630127"/>
    </source>
</evidence>
<proteinExistence type="predicted"/>
<comment type="caution">
    <text evidence="1">The sequence shown here is derived from an EMBL/GenBank/DDBJ whole genome shotgun (WGS) entry which is preliminary data.</text>
</comment>
<dbReference type="AlphaFoldDB" id="A0ABD3ARH7"/>
<dbReference type="EMBL" id="JBJUIK010000003">
    <property type="protein sequence ID" value="KAL3533805.1"/>
    <property type="molecule type" value="Genomic_DNA"/>
</dbReference>
<sequence length="91" mass="9717">MAPYDAAQYSFSVFVGPQENQINPPSGPSQEIGLNESTGLVPQLGDDCLSLFHNSLRLDSTSEPSDLVSENGLRLQQIDGGEVGLMNDPPL</sequence>
<dbReference type="Proteomes" id="UP001630127">
    <property type="component" value="Unassembled WGS sequence"/>
</dbReference>
<name>A0ABD3ARH7_9GENT</name>
<evidence type="ECO:0000313" key="1">
    <source>
        <dbReference type="EMBL" id="KAL3533805.1"/>
    </source>
</evidence>
<organism evidence="1 2">
    <name type="scientific">Cinchona calisaya</name>
    <dbReference type="NCBI Taxonomy" id="153742"/>
    <lineage>
        <taxon>Eukaryota</taxon>
        <taxon>Viridiplantae</taxon>
        <taxon>Streptophyta</taxon>
        <taxon>Embryophyta</taxon>
        <taxon>Tracheophyta</taxon>
        <taxon>Spermatophyta</taxon>
        <taxon>Magnoliopsida</taxon>
        <taxon>eudicotyledons</taxon>
        <taxon>Gunneridae</taxon>
        <taxon>Pentapetalae</taxon>
        <taxon>asterids</taxon>
        <taxon>lamiids</taxon>
        <taxon>Gentianales</taxon>
        <taxon>Rubiaceae</taxon>
        <taxon>Cinchonoideae</taxon>
        <taxon>Cinchoneae</taxon>
        <taxon>Cinchona</taxon>
    </lineage>
</organism>
<accession>A0ABD3ARH7</accession>
<protein>
    <submittedName>
        <fullName evidence="1">Uncharacterized protein</fullName>
    </submittedName>
</protein>
<gene>
    <name evidence="1" type="ORF">ACH5RR_007326</name>
</gene>
<reference evidence="1 2" key="1">
    <citation type="submission" date="2024-11" db="EMBL/GenBank/DDBJ databases">
        <title>A near-complete genome assembly of Cinchona calisaya.</title>
        <authorList>
            <person name="Lian D.C."/>
            <person name="Zhao X.W."/>
            <person name="Wei L."/>
        </authorList>
    </citation>
    <scope>NUCLEOTIDE SEQUENCE [LARGE SCALE GENOMIC DNA]</scope>
    <source>
        <tissue evidence="1">Nenye</tissue>
    </source>
</reference>